<evidence type="ECO:0000256" key="9">
    <source>
        <dbReference type="RuleBase" id="RU003357"/>
    </source>
</evidence>
<evidence type="ECO:0000256" key="5">
    <source>
        <dbReference type="ARBA" id="ARBA00023077"/>
    </source>
</evidence>
<dbReference type="Gene3D" id="2.170.130.10">
    <property type="entry name" value="TonB-dependent receptor, plug domain"/>
    <property type="match status" value="1"/>
</dbReference>
<feature type="domain" description="TonB-dependent receptor-like beta-barrel" evidence="11">
    <location>
        <begin position="272"/>
        <end position="663"/>
    </location>
</feature>
<protein>
    <submittedName>
        <fullName evidence="13">TonB-dependent receptor</fullName>
    </submittedName>
</protein>
<dbReference type="InterPro" id="IPR037066">
    <property type="entry name" value="Plug_dom_sf"/>
</dbReference>
<keyword evidence="3 8" id="KW-1134">Transmembrane beta strand</keyword>
<keyword evidence="4 8" id="KW-0812">Transmembrane</keyword>
<dbReference type="InterPro" id="IPR000531">
    <property type="entry name" value="Beta-barrel_TonB"/>
</dbReference>
<dbReference type="Pfam" id="PF07715">
    <property type="entry name" value="Plug"/>
    <property type="match status" value="1"/>
</dbReference>
<proteinExistence type="inferred from homology"/>
<evidence type="ECO:0000256" key="10">
    <source>
        <dbReference type="SAM" id="SignalP"/>
    </source>
</evidence>
<keyword evidence="14" id="KW-1185">Reference proteome</keyword>
<comment type="caution">
    <text evidence="13">The sequence shown here is derived from an EMBL/GenBank/DDBJ whole genome shotgun (WGS) entry which is preliminary data.</text>
</comment>
<evidence type="ECO:0000313" key="14">
    <source>
        <dbReference type="Proteomes" id="UP000030520"/>
    </source>
</evidence>
<dbReference type="RefSeq" id="WP_038217757.1">
    <property type="nucleotide sequence ID" value="NZ_JRWM01000041.1"/>
</dbReference>
<dbReference type="InterPro" id="IPR039426">
    <property type="entry name" value="TonB-dep_rcpt-like"/>
</dbReference>
<evidence type="ECO:0000256" key="7">
    <source>
        <dbReference type="ARBA" id="ARBA00023237"/>
    </source>
</evidence>
<dbReference type="Proteomes" id="UP000030520">
    <property type="component" value="Unassembled WGS sequence"/>
</dbReference>
<evidence type="ECO:0000256" key="3">
    <source>
        <dbReference type="ARBA" id="ARBA00022452"/>
    </source>
</evidence>
<keyword evidence="7 8" id="KW-0998">Cell outer membrane</keyword>
<dbReference type="InterPro" id="IPR036942">
    <property type="entry name" value="Beta-barrel_TonB_sf"/>
</dbReference>
<evidence type="ECO:0000256" key="1">
    <source>
        <dbReference type="ARBA" id="ARBA00004571"/>
    </source>
</evidence>
<dbReference type="Gene3D" id="2.40.170.20">
    <property type="entry name" value="TonB-dependent receptor, beta-barrel domain"/>
    <property type="match status" value="1"/>
</dbReference>
<feature type="chain" id="PRO_5046147586" evidence="10">
    <location>
        <begin position="22"/>
        <end position="699"/>
    </location>
</feature>
<evidence type="ECO:0000256" key="2">
    <source>
        <dbReference type="ARBA" id="ARBA00022448"/>
    </source>
</evidence>
<name>A0ABR4Y5S8_9VIBR</name>
<organism evidence="13 14">
    <name type="scientific">Vibrio variabilis</name>
    <dbReference type="NCBI Taxonomy" id="990271"/>
    <lineage>
        <taxon>Bacteria</taxon>
        <taxon>Pseudomonadati</taxon>
        <taxon>Pseudomonadota</taxon>
        <taxon>Gammaproteobacteria</taxon>
        <taxon>Vibrionales</taxon>
        <taxon>Vibrionaceae</taxon>
        <taxon>Vibrio</taxon>
    </lineage>
</organism>
<dbReference type="EMBL" id="JRWM01000041">
    <property type="protein sequence ID" value="KHA58819.1"/>
    <property type="molecule type" value="Genomic_DNA"/>
</dbReference>
<sequence length="699" mass="79660">MRFTFPIAIASSLLTAPLAAADFDLDSLLEMPLCSLADTKVVSATRTAQSLADTAASVYVITAKEINRSGARSVADALALAPGLHVAKYSNYDWGITARGQNQALSNTLLVMVDGRSVFNPMFSGVDWDLIPVSMDNIAQIEVVLGPVGTIWGGNAVNGVINIITSEAESAPDGKLAIKEGNYGYSEYQLHESTQIGEYGYLSGYFEFVDHMPWTSDEERVQPVQDYNVYTERFGMRFDYQKFAHTVSVQAGGIRSREDYQWMNFYPAFIYPERPESHIFDTEMTMEEYFAGLQHIQELDDDAIWKNDFWLTYSSNDGTDRDASFLRFDLDSNYSMASYWNSQLTLGVNARVIQEQLATYSFEERHSIPYVRITDEPDFLNQSYGIYANWNVDITDDVKFILGNRWQYNNLTHSVDAQPQVRLSYALSDNQRVWAGWGKAVVTPSRLELDTAFQRNRYDEDKGFLETKLFNGSNTLDIESVKTYELGYRAWSGKHWQLNMGAYYSVHDNIRAYREVNNGRLDSDDSDLSSLKEYEYIDPLWSETMGGEIALKWQLIEPLQINTNYSYKRIVGHCEGAICGSNDAVKRQLENQPNHYVNAQVMWDITPQWWASASMQYVSESKLHRDFVDDPSYIWPKVLSFDASVSWQYADCAPRITGSVENLGADQSTEFPDSQQPFQNGTQYWLTLDWNYGAVDWTR</sequence>
<dbReference type="PROSITE" id="PS52016">
    <property type="entry name" value="TONB_DEPENDENT_REC_3"/>
    <property type="match status" value="1"/>
</dbReference>
<evidence type="ECO:0000256" key="8">
    <source>
        <dbReference type="PROSITE-ProRule" id="PRU01360"/>
    </source>
</evidence>
<gene>
    <name evidence="13" type="ORF">NL53_19920</name>
</gene>
<evidence type="ECO:0000256" key="4">
    <source>
        <dbReference type="ARBA" id="ARBA00022692"/>
    </source>
</evidence>
<evidence type="ECO:0000259" key="12">
    <source>
        <dbReference type="Pfam" id="PF07715"/>
    </source>
</evidence>
<evidence type="ECO:0000313" key="13">
    <source>
        <dbReference type="EMBL" id="KHA58819.1"/>
    </source>
</evidence>
<keyword evidence="10" id="KW-0732">Signal</keyword>
<evidence type="ECO:0000256" key="6">
    <source>
        <dbReference type="ARBA" id="ARBA00023136"/>
    </source>
</evidence>
<comment type="subcellular location">
    <subcellularLocation>
        <location evidence="1 8">Cell outer membrane</location>
        <topology evidence="1 8">Multi-pass membrane protein</topology>
    </subcellularLocation>
</comment>
<comment type="similarity">
    <text evidence="8 9">Belongs to the TonB-dependent receptor family.</text>
</comment>
<feature type="signal peptide" evidence="10">
    <location>
        <begin position="1"/>
        <end position="21"/>
    </location>
</feature>
<evidence type="ECO:0000259" key="11">
    <source>
        <dbReference type="Pfam" id="PF00593"/>
    </source>
</evidence>
<keyword evidence="2 8" id="KW-0813">Transport</keyword>
<feature type="domain" description="TonB-dependent receptor plug" evidence="12">
    <location>
        <begin position="51"/>
        <end position="160"/>
    </location>
</feature>
<dbReference type="InterPro" id="IPR012910">
    <property type="entry name" value="Plug_dom"/>
</dbReference>
<keyword evidence="5 9" id="KW-0798">TonB box</keyword>
<dbReference type="SUPFAM" id="SSF56935">
    <property type="entry name" value="Porins"/>
    <property type="match status" value="1"/>
</dbReference>
<keyword evidence="6 8" id="KW-0472">Membrane</keyword>
<dbReference type="PANTHER" id="PTHR30069">
    <property type="entry name" value="TONB-DEPENDENT OUTER MEMBRANE RECEPTOR"/>
    <property type="match status" value="1"/>
</dbReference>
<keyword evidence="13" id="KW-0675">Receptor</keyword>
<dbReference type="PANTHER" id="PTHR30069:SF37">
    <property type="entry name" value="FERRIC VIBRIOBACTIN RECEPTOR VIUA"/>
    <property type="match status" value="1"/>
</dbReference>
<accession>A0ABR4Y5S8</accession>
<reference evidence="13 14" key="1">
    <citation type="submission" date="2014-10" db="EMBL/GenBank/DDBJ databases">
        <title>Genome sequencing of Vibrio variabilis T01.</title>
        <authorList>
            <person name="Chan K.-G."/>
            <person name="Mohamad N.I."/>
        </authorList>
    </citation>
    <scope>NUCLEOTIDE SEQUENCE [LARGE SCALE GENOMIC DNA]</scope>
    <source>
        <strain evidence="13 14">T01</strain>
    </source>
</reference>
<dbReference type="Pfam" id="PF00593">
    <property type="entry name" value="TonB_dep_Rec_b-barrel"/>
    <property type="match status" value="1"/>
</dbReference>